<keyword evidence="7" id="KW-0460">Magnesium</keyword>
<dbReference type="Gene3D" id="2.40.50.140">
    <property type="entry name" value="Nucleic acid-binding proteins"/>
    <property type="match status" value="1"/>
</dbReference>
<evidence type="ECO:0000256" key="4">
    <source>
        <dbReference type="ARBA" id="ARBA00022679"/>
    </source>
</evidence>
<dbReference type="InterPro" id="IPR036345">
    <property type="entry name" value="ExoRNase_PH_dom2_sf"/>
</dbReference>
<keyword evidence="3" id="KW-0963">Cytoplasm</keyword>
<evidence type="ECO:0000256" key="9">
    <source>
        <dbReference type="NCBIfam" id="TIGR03591"/>
    </source>
</evidence>
<dbReference type="InterPro" id="IPR004087">
    <property type="entry name" value="KH_dom"/>
</dbReference>
<dbReference type="CDD" id="cd02393">
    <property type="entry name" value="KH-I_PNPase"/>
    <property type="match status" value="1"/>
</dbReference>
<dbReference type="SUPFAM" id="SSF50249">
    <property type="entry name" value="Nucleic acid-binding proteins"/>
    <property type="match status" value="1"/>
</dbReference>
<dbReference type="FunFam" id="3.30.1370.10:FF:000001">
    <property type="entry name" value="Polyribonucleotide nucleotidyltransferase"/>
    <property type="match status" value="1"/>
</dbReference>
<dbReference type="Pfam" id="PF00575">
    <property type="entry name" value="S1"/>
    <property type="match status" value="1"/>
</dbReference>
<dbReference type="GO" id="GO:0046872">
    <property type="term" value="F:metal ion binding"/>
    <property type="evidence" value="ECO:0007669"/>
    <property type="project" value="UniProtKB-KW"/>
</dbReference>
<dbReference type="AlphaFoldDB" id="A0A523QMF0"/>
<dbReference type="SMART" id="SM00322">
    <property type="entry name" value="KH"/>
    <property type="match status" value="1"/>
</dbReference>
<dbReference type="FunFam" id="3.30.230.70:FF:000002">
    <property type="entry name" value="Polyribonucleotide nucleotidyltransferase"/>
    <property type="match status" value="1"/>
</dbReference>
<dbReference type="GO" id="GO:0005829">
    <property type="term" value="C:cytosol"/>
    <property type="evidence" value="ECO:0007669"/>
    <property type="project" value="TreeGrafter"/>
</dbReference>
<dbReference type="PROSITE" id="PS50084">
    <property type="entry name" value="KH_TYPE_1"/>
    <property type="match status" value="1"/>
</dbReference>
<keyword evidence="5 12" id="KW-0548">Nucleotidyltransferase</keyword>
<protein>
    <recommendedName>
        <fullName evidence="2 9">Polyribonucleotide nucleotidyltransferase</fullName>
        <ecNumber evidence="2 9">2.7.7.8</ecNumber>
    </recommendedName>
</protein>
<dbReference type="NCBIfam" id="TIGR03591">
    <property type="entry name" value="polynuc_phos"/>
    <property type="match status" value="1"/>
</dbReference>
<feature type="domain" description="S1 motif" evidence="11">
    <location>
        <begin position="456"/>
        <end position="524"/>
    </location>
</feature>
<dbReference type="GO" id="GO:0003723">
    <property type="term" value="F:RNA binding"/>
    <property type="evidence" value="ECO:0007669"/>
    <property type="project" value="UniProtKB-UniRule"/>
</dbReference>
<dbReference type="InterPro" id="IPR027408">
    <property type="entry name" value="PNPase/RNase_PH_dom_sf"/>
</dbReference>
<evidence type="ECO:0000256" key="2">
    <source>
        <dbReference type="ARBA" id="ARBA00012416"/>
    </source>
</evidence>
<evidence type="ECO:0000256" key="8">
    <source>
        <dbReference type="ARBA" id="ARBA00022884"/>
    </source>
</evidence>
<dbReference type="InterPro" id="IPR020568">
    <property type="entry name" value="Ribosomal_Su5_D2-typ_SF"/>
</dbReference>
<dbReference type="Proteomes" id="UP000320781">
    <property type="component" value="Unassembled WGS sequence"/>
</dbReference>
<dbReference type="Pfam" id="PF00013">
    <property type="entry name" value="KH_1"/>
    <property type="match status" value="1"/>
</dbReference>
<dbReference type="Gene3D" id="3.30.1370.10">
    <property type="entry name" value="K Homology domain, type 1"/>
    <property type="match status" value="1"/>
</dbReference>
<dbReference type="EC" id="2.7.7.8" evidence="2 9"/>
<dbReference type="PROSITE" id="PS50126">
    <property type="entry name" value="S1"/>
    <property type="match status" value="1"/>
</dbReference>
<dbReference type="CDD" id="cd04472">
    <property type="entry name" value="S1_PNPase"/>
    <property type="match status" value="1"/>
</dbReference>
<keyword evidence="8 10" id="KW-0694">RNA-binding</keyword>
<dbReference type="InterPro" id="IPR004088">
    <property type="entry name" value="KH_dom_type_1"/>
</dbReference>
<evidence type="ECO:0000256" key="3">
    <source>
        <dbReference type="ARBA" id="ARBA00022490"/>
    </source>
</evidence>
<dbReference type="GO" id="GO:0006396">
    <property type="term" value="P:RNA processing"/>
    <property type="evidence" value="ECO:0007669"/>
    <property type="project" value="InterPro"/>
</dbReference>
<dbReference type="InterPro" id="IPR015847">
    <property type="entry name" value="ExoRNase_PH_dom2"/>
</dbReference>
<dbReference type="FunFam" id="2.40.50.140:FF:000023">
    <property type="entry name" value="Polyribonucleotide nucleotidyltransferase"/>
    <property type="match status" value="1"/>
</dbReference>
<dbReference type="CDD" id="cd11364">
    <property type="entry name" value="RNase_PH_PNPase_2"/>
    <property type="match status" value="1"/>
</dbReference>
<dbReference type="PANTHER" id="PTHR11252">
    <property type="entry name" value="POLYRIBONUCLEOTIDE NUCLEOTIDYLTRANSFERASE"/>
    <property type="match status" value="1"/>
</dbReference>
<dbReference type="SUPFAM" id="SSF54791">
    <property type="entry name" value="Eukaryotic type KH-domain (KH-domain type I)"/>
    <property type="match status" value="1"/>
</dbReference>
<evidence type="ECO:0000313" key="12">
    <source>
        <dbReference type="EMBL" id="TES86960.1"/>
    </source>
</evidence>
<feature type="non-terminal residue" evidence="12">
    <location>
        <position position="1"/>
    </location>
</feature>
<reference evidence="12 13" key="1">
    <citation type="submission" date="2019-03" db="EMBL/GenBank/DDBJ databases">
        <title>Metabolic potential of uncultured bacteria and archaea associated with petroleum seepage in deep-sea sediments.</title>
        <authorList>
            <person name="Dong X."/>
            <person name="Hubert C."/>
        </authorList>
    </citation>
    <scope>NUCLEOTIDE SEQUENCE [LARGE SCALE GENOMIC DNA]</scope>
    <source>
        <strain evidence="12">E44_bin92</strain>
    </source>
</reference>
<organism evidence="12 13">
    <name type="scientific">Aerophobetes bacterium</name>
    <dbReference type="NCBI Taxonomy" id="2030807"/>
    <lineage>
        <taxon>Bacteria</taxon>
        <taxon>Candidatus Aerophobota</taxon>
    </lineage>
</organism>
<dbReference type="SMART" id="SM00316">
    <property type="entry name" value="S1"/>
    <property type="match status" value="1"/>
</dbReference>
<accession>A0A523QMF0</accession>
<gene>
    <name evidence="12" type="ORF">E3J95_00685</name>
</gene>
<dbReference type="SUPFAM" id="SSF54211">
    <property type="entry name" value="Ribosomal protein S5 domain 2-like"/>
    <property type="match status" value="1"/>
</dbReference>
<dbReference type="InterPro" id="IPR012340">
    <property type="entry name" value="NA-bd_OB-fold"/>
</dbReference>
<name>A0A523QMF0_UNCAE</name>
<dbReference type="InterPro" id="IPR036612">
    <property type="entry name" value="KH_dom_type_1_sf"/>
</dbReference>
<dbReference type="InterPro" id="IPR036456">
    <property type="entry name" value="PNPase_PH_RNA-bd_sf"/>
</dbReference>
<dbReference type="NCBIfam" id="NF008805">
    <property type="entry name" value="PRK11824.1"/>
    <property type="match status" value="1"/>
</dbReference>
<dbReference type="Pfam" id="PF01138">
    <property type="entry name" value="RNase_PH"/>
    <property type="match status" value="1"/>
</dbReference>
<dbReference type="EMBL" id="SOKU01000028">
    <property type="protein sequence ID" value="TES86960.1"/>
    <property type="molecule type" value="Genomic_DNA"/>
</dbReference>
<dbReference type="InterPro" id="IPR001247">
    <property type="entry name" value="ExoRNase_PH_dom1"/>
</dbReference>
<evidence type="ECO:0000256" key="6">
    <source>
        <dbReference type="ARBA" id="ARBA00022723"/>
    </source>
</evidence>
<keyword evidence="6" id="KW-0479">Metal-binding</keyword>
<proteinExistence type="inferred from homology"/>
<evidence type="ECO:0000256" key="5">
    <source>
        <dbReference type="ARBA" id="ARBA00022695"/>
    </source>
</evidence>
<dbReference type="Gene3D" id="3.30.230.70">
    <property type="entry name" value="GHMP Kinase, N-terminal domain"/>
    <property type="match status" value="2"/>
</dbReference>
<dbReference type="SUPFAM" id="SSF55666">
    <property type="entry name" value="Ribonuclease PH domain 2-like"/>
    <property type="match status" value="2"/>
</dbReference>
<comment type="similarity">
    <text evidence="1">Belongs to the polyribonucleotide nucleotidyltransferase family.</text>
</comment>
<dbReference type="GO" id="GO:0006402">
    <property type="term" value="P:mRNA catabolic process"/>
    <property type="evidence" value="ECO:0007669"/>
    <property type="project" value="UniProtKB-UniRule"/>
</dbReference>
<keyword evidence="4 12" id="KW-0808">Transferase</keyword>
<dbReference type="GO" id="GO:0000175">
    <property type="term" value="F:3'-5'-RNA exonuclease activity"/>
    <property type="evidence" value="ECO:0007669"/>
    <property type="project" value="TreeGrafter"/>
</dbReference>
<evidence type="ECO:0000256" key="10">
    <source>
        <dbReference type="PROSITE-ProRule" id="PRU00117"/>
    </source>
</evidence>
<dbReference type="InterPro" id="IPR012162">
    <property type="entry name" value="PNPase"/>
</dbReference>
<dbReference type="Pfam" id="PF03725">
    <property type="entry name" value="RNase_PH_C"/>
    <property type="match status" value="1"/>
</dbReference>
<evidence type="ECO:0000259" key="11">
    <source>
        <dbReference type="PROSITE" id="PS50126"/>
    </source>
</evidence>
<dbReference type="GO" id="GO:0004654">
    <property type="term" value="F:polyribonucleotide nucleotidyltransferase activity"/>
    <property type="evidence" value="ECO:0007669"/>
    <property type="project" value="UniProtKB-UniRule"/>
</dbReference>
<evidence type="ECO:0000313" key="13">
    <source>
        <dbReference type="Proteomes" id="UP000320781"/>
    </source>
</evidence>
<evidence type="ECO:0000256" key="1">
    <source>
        <dbReference type="ARBA" id="ARBA00007404"/>
    </source>
</evidence>
<dbReference type="PANTHER" id="PTHR11252:SF0">
    <property type="entry name" value="POLYRIBONUCLEOTIDE NUCLEOTIDYLTRANSFERASE 1, MITOCHONDRIAL"/>
    <property type="match status" value="1"/>
</dbReference>
<evidence type="ECO:0000256" key="7">
    <source>
        <dbReference type="ARBA" id="ARBA00022842"/>
    </source>
</evidence>
<dbReference type="InterPro" id="IPR003029">
    <property type="entry name" value="S1_domain"/>
</dbReference>
<comment type="caution">
    <text evidence="12">The sequence shown here is derived from an EMBL/GenBank/DDBJ whole genome shotgun (WGS) entry which is preliminary data.</text>
</comment>
<dbReference type="SUPFAM" id="SSF46915">
    <property type="entry name" value="Polynucleotide phosphorylase/guanosine pentaphosphate synthase (PNPase/GPSI), domain 3"/>
    <property type="match status" value="1"/>
</dbReference>
<sequence length="532" mass="58994">SELKESKLDIVVTGNKEGIIMVEGEAAKVEEEVVVKAFQEAHSHIKEIIQMEEEFASQVQRDKKDFPLPEIEEKLRKEIEEYAKAKIESIGADWTKEKKDGYLEKIREEVLTKFQSIYPDMEGDFLLILEDLKKKKMRQLIAQEGKRWDTRKLDEIRSINCEVGILPRVHGSGLFTRGRTQSLAVATLGTSADEQRINGLQREEISKRFMLHYNFPPFSTGEARFMRGPGRREIGHGFLAERALLPVLPPEDSFPYTIRLVSDILESNGSSSMASVCAGSLCLMDAGVPISEPVAGVGIGLVKEGDRTFILTDIQGLEDRFGDMDFKVAGTRSGITALQLDVKISGLSLEILKEALERAKEGRNFILGEMEKTIKSPRDQLSRYAPHIAILDLPQDKIGDVIGPGGRVIKGIIKETGAEVDIDDMEGKVTVSSADDESTKKAVGMIKGIIEDPKVGKVYLGKVKRVTDFGAFVEILPGKEGLVHVSELSDRFVKNASDVVKVGDEISVKVLNIDELGRLNLSKKKAQSTEER</sequence>